<dbReference type="EMBL" id="CM045769">
    <property type="protein sequence ID" value="KAI7994743.1"/>
    <property type="molecule type" value="Genomic_DNA"/>
</dbReference>
<reference evidence="1 2" key="1">
    <citation type="journal article" date="2022" name="Plant J.">
        <title>Chromosome-level genome of Camellia lanceoleosa provides a valuable resource for understanding genome evolution and self-incompatibility.</title>
        <authorList>
            <person name="Gong W."/>
            <person name="Xiao S."/>
            <person name="Wang L."/>
            <person name="Liao Z."/>
            <person name="Chang Y."/>
            <person name="Mo W."/>
            <person name="Hu G."/>
            <person name="Li W."/>
            <person name="Zhao G."/>
            <person name="Zhu H."/>
            <person name="Hu X."/>
            <person name="Ji K."/>
            <person name="Xiang X."/>
            <person name="Song Q."/>
            <person name="Yuan D."/>
            <person name="Jin S."/>
            <person name="Zhang L."/>
        </authorList>
    </citation>
    <scope>NUCLEOTIDE SEQUENCE [LARGE SCALE GENOMIC DNA]</scope>
    <source>
        <strain evidence="1">SQ_2022a</strain>
    </source>
</reference>
<keyword evidence="2" id="KW-1185">Reference proteome</keyword>
<name>A0ACC0G256_9ERIC</name>
<organism evidence="1 2">
    <name type="scientific">Camellia lanceoleosa</name>
    <dbReference type="NCBI Taxonomy" id="1840588"/>
    <lineage>
        <taxon>Eukaryota</taxon>
        <taxon>Viridiplantae</taxon>
        <taxon>Streptophyta</taxon>
        <taxon>Embryophyta</taxon>
        <taxon>Tracheophyta</taxon>
        <taxon>Spermatophyta</taxon>
        <taxon>Magnoliopsida</taxon>
        <taxon>eudicotyledons</taxon>
        <taxon>Gunneridae</taxon>
        <taxon>Pentapetalae</taxon>
        <taxon>asterids</taxon>
        <taxon>Ericales</taxon>
        <taxon>Theaceae</taxon>
        <taxon>Camellia</taxon>
    </lineage>
</organism>
<comment type="caution">
    <text evidence="1">The sequence shown here is derived from an EMBL/GenBank/DDBJ whole genome shotgun (WGS) entry which is preliminary data.</text>
</comment>
<proteinExistence type="predicted"/>
<accession>A0ACC0G256</accession>
<evidence type="ECO:0000313" key="2">
    <source>
        <dbReference type="Proteomes" id="UP001060215"/>
    </source>
</evidence>
<protein>
    <submittedName>
        <fullName evidence="1">Uncharacterized protein</fullName>
    </submittedName>
</protein>
<gene>
    <name evidence="1" type="ORF">LOK49_LG11G00802</name>
</gene>
<sequence>MSISYNIFISLVFSCNQTGVRGYYDLVNNGKILVSDSSFEPQRFSKGEAIHRLKNEVDFEVDSDANGEVVGNSVDVEYRAGDENGMGGNSVEELFQQNQDDKLAFSQWPAVGTVPEFYYAHSQKQDAQESKMQYKYRPTILIDVITIEEQT</sequence>
<dbReference type="Proteomes" id="UP001060215">
    <property type="component" value="Chromosome 12"/>
</dbReference>
<evidence type="ECO:0000313" key="1">
    <source>
        <dbReference type="EMBL" id="KAI7994743.1"/>
    </source>
</evidence>